<evidence type="ECO:0000313" key="13">
    <source>
        <dbReference type="Proteomes" id="UP001108240"/>
    </source>
</evidence>
<proteinExistence type="inferred from homology"/>
<dbReference type="PROSITE" id="PS00284">
    <property type="entry name" value="SERPIN"/>
    <property type="match status" value="1"/>
</dbReference>
<comment type="function">
    <text evidence="8">Binds specifically to collagen. Could be involved as a chaperone in the biosynthetic pathway of collagen.</text>
</comment>
<evidence type="ECO:0000256" key="6">
    <source>
        <dbReference type="ARBA" id="ARBA00023180"/>
    </source>
</evidence>
<evidence type="ECO:0000256" key="3">
    <source>
        <dbReference type="ARBA" id="ARBA00013551"/>
    </source>
</evidence>
<sequence>MPAPSAAFSLIFTKWPGGVYFEICAVNDYEVCMKDLVSGEADRSKRLQKFSGVLRGSKLTTCKIMLVSNVVLLCLLATVSADKTLSSHASILADNSANLAFNLYQNLAKEKDIENILISPVVVASSLGLVALGGKSNTASQVKTVLSATTVKDEQLHSGLSELLTEVSNSTARNVTWKISNRLYGPSSVSFVDDFLKSSRKHYNYEHSKINFRDKRSAVKAINEWASKSTDGKLPEVTKDVEKTDGAMIINAMFYKPHWDEQFHHKMVDNRGFLVHRSYTVSVPMMHRTGIYGFFDDTTNNLLLLDMPLAHKMSSVVFIMPYHVESLERVEKLLTRQQLNTWISKMEQKAVAVSLPKVSVEVSHNLQKHLAELGLTEAVDKAKADLSNISGKKDLYLSNVFHASAMEWDTEGNPPDTSIFGTDKLKNPKLFYADHPFIFLVKDKKTNSILFMGRLVRPKGDKMRDEL</sequence>
<dbReference type="GO" id="GO:0030199">
    <property type="term" value="P:collagen fibril organization"/>
    <property type="evidence" value="ECO:0007669"/>
    <property type="project" value="TreeGrafter"/>
</dbReference>
<reference evidence="12" key="1">
    <citation type="submission" date="2025-08" db="UniProtKB">
        <authorList>
            <consortium name="Ensembl"/>
        </authorList>
    </citation>
    <scope>IDENTIFICATION</scope>
</reference>
<dbReference type="Proteomes" id="UP001108240">
    <property type="component" value="Unplaced"/>
</dbReference>
<evidence type="ECO:0000256" key="10">
    <source>
        <dbReference type="RuleBase" id="RU000411"/>
    </source>
</evidence>
<dbReference type="InterPro" id="IPR042178">
    <property type="entry name" value="Serpin_sf_1"/>
</dbReference>
<evidence type="ECO:0000256" key="2">
    <source>
        <dbReference type="ARBA" id="ARBA00009500"/>
    </source>
</evidence>
<dbReference type="AlphaFoldDB" id="A0A8C1A873"/>
<keyword evidence="6" id="KW-0325">Glycoprotein</keyword>
<dbReference type="FunFam" id="3.30.497.10:FF:000034">
    <property type="entry name" value="SERPINH1 isoform 13"/>
    <property type="match status" value="1"/>
</dbReference>
<dbReference type="InterPro" id="IPR023796">
    <property type="entry name" value="Serpin_dom"/>
</dbReference>
<reference evidence="12" key="2">
    <citation type="submission" date="2025-09" db="UniProtKB">
        <authorList>
            <consortium name="Ensembl"/>
        </authorList>
    </citation>
    <scope>IDENTIFICATION</scope>
</reference>
<evidence type="ECO:0000313" key="12">
    <source>
        <dbReference type="Ensembl" id="ENSCCRP00000014234.2"/>
    </source>
</evidence>
<dbReference type="OMA" id="EMPLAHQ"/>
<dbReference type="PANTHER" id="PTHR11461">
    <property type="entry name" value="SERINE PROTEASE INHIBITOR, SERPIN"/>
    <property type="match status" value="1"/>
</dbReference>
<name>A0A8C1A873_CYPCA</name>
<feature type="domain" description="Serpin" evidence="11">
    <location>
        <begin position="101"/>
        <end position="458"/>
    </location>
</feature>
<dbReference type="GeneTree" id="ENSGT00940000156163"/>
<dbReference type="InterPro" id="IPR023795">
    <property type="entry name" value="Serpin_CS"/>
</dbReference>
<dbReference type="InterPro" id="IPR000215">
    <property type="entry name" value="Serpin_fam"/>
</dbReference>
<evidence type="ECO:0000256" key="9">
    <source>
        <dbReference type="ARBA" id="ARBA00030441"/>
    </source>
</evidence>
<dbReference type="Gene3D" id="3.30.497.10">
    <property type="entry name" value="Antithrombin, subunit I, domain 2"/>
    <property type="match status" value="1"/>
</dbReference>
<organism evidence="12 13">
    <name type="scientific">Cyprinus carpio carpio</name>
    <dbReference type="NCBI Taxonomy" id="630221"/>
    <lineage>
        <taxon>Eukaryota</taxon>
        <taxon>Metazoa</taxon>
        <taxon>Chordata</taxon>
        <taxon>Craniata</taxon>
        <taxon>Vertebrata</taxon>
        <taxon>Euteleostomi</taxon>
        <taxon>Actinopterygii</taxon>
        <taxon>Neopterygii</taxon>
        <taxon>Teleostei</taxon>
        <taxon>Ostariophysi</taxon>
        <taxon>Cypriniformes</taxon>
        <taxon>Cyprinidae</taxon>
        <taxon>Cyprininae</taxon>
        <taxon>Cyprinus</taxon>
    </lineage>
</organism>
<dbReference type="Pfam" id="PF00079">
    <property type="entry name" value="Serpin"/>
    <property type="match status" value="1"/>
</dbReference>
<dbReference type="Ensembl" id="ENSCCRT00000015545.2">
    <property type="protein sequence ID" value="ENSCCRP00000014234.2"/>
    <property type="gene ID" value="ENSCCRG00000029169.2"/>
</dbReference>
<dbReference type="GO" id="GO:0004867">
    <property type="term" value="F:serine-type endopeptidase inhibitor activity"/>
    <property type="evidence" value="ECO:0007669"/>
    <property type="project" value="InterPro"/>
</dbReference>
<dbReference type="Gene3D" id="2.30.39.10">
    <property type="entry name" value="Alpha-1-antitrypsin, domain 1"/>
    <property type="match status" value="1"/>
</dbReference>
<evidence type="ECO:0000256" key="4">
    <source>
        <dbReference type="ARBA" id="ARBA00022729"/>
    </source>
</evidence>
<accession>A0A8C1A873</accession>
<evidence type="ECO:0000256" key="1">
    <source>
        <dbReference type="ARBA" id="ARBA00004319"/>
    </source>
</evidence>
<dbReference type="InterPro" id="IPR042185">
    <property type="entry name" value="Serpin_sf_2"/>
</dbReference>
<keyword evidence="7" id="KW-0143">Chaperone</keyword>
<keyword evidence="13" id="KW-1185">Reference proteome</keyword>
<comment type="similarity">
    <text evidence="2 10">Belongs to the serpin family.</text>
</comment>
<dbReference type="SUPFAM" id="SSF56574">
    <property type="entry name" value="Serpins"/>
    <property type="match status" value="1"/>
</dbReference>
<protein>
    <recommendedName>
        <fullName evidence="3">Serpin H1</fullName>
    </recommendedName>
    <alternativeName>
        <fullName evidence="9">Collagen-binding protein</fullName>
    </alternativeName>
</protein>
<dbReference type="GO" id="GO:0005788">
    <property type="term" value="C:endoplasmic reticulum lumen"/>
    <property type="evidence" value="ECO:0007669"/>
    <property type="project" value="UniProtKB-SubCell"/>
</dbReference>
<evidence type="ECO:0000256" key="8">
    <source>
        <dbReference type="ARBA" id="ARBA00025405"/>
    </source>
</evidence>
<evidence type="ECO:0000256" key="7">
    <source>
        <dbReference type="ARBA" id="ARBA00023186"/>
    </source>
</evidence>
<dbReference type="PANTHER" id="PTHR11461:SF27">
    <property type="entry name" value="SERPIN H1"/>
    <property type="match status" value="1"/>
</dbReference>
<dbReference type="GO" id="GO:0005615">
    <property type="term" value="C:extracellular space"/>
    <property type="evidence" value="ECO:0007669"/>
    <property type="project" value="InterPro"/>
</dbReference>
<keyword evidence="4" id="KW-0732">Signal</keyword>
<dbReference type="InterPro" id="IPR036186">
    <property type="entry name" value="Serpin_sf"/>
</dbReference>
<evidence type="ECO:0000256" key="5">
    <source>
        <dbReference type="ARBA" id="ARBA00022824"/>
    </source>
</evidence>
<dbReference type="SMART" id="SM00093">
    <property type="entry name" value="SERPIN"/>
    <property type="match status" value="1"/>
</dbReference>
<evidence type="ECO:0000259" key="11">
    <source>
        <dbReference type="SMART" id="SM00093"/>
    </source>
</evidence>
<comment type="subcellular location">
    <subcellularLocation>
        <location evidence="1">Endoplasmic reticulum lumen</location>
    </subcellularLocation>
</comment>
<keyword evidence="5" id="KW-0256">Endoplasmic reticulum</keyword>